<protein>
    <recommendedName>
        <fullName evidence="3">Dynein light chain</fullName>
    </recommendedName>
</protein>
<reference evidence="1" key="2">
    <citation type="submission" date="2025-09" db="UniProtKB">
        <authorList>
            <consortium name="Ensembl"/>
        </authorList>
    </citation>
    <scope>IDENTIFICATION</scope>
</reference>
<reference evidence="1" key="1">
    <citation type="submission" date="2025-08" db="UniProtKB">
        <authorList>
            <consortium name="Ensembl"/>
        </authorList>
    </citation>
    <scope>IDENTIFICATION</scope>
</reference>
<sequence>MLSVGLTRLEQKNSHLAEVEVDEVLGLVSHVAAEVPPHDAVPGGIVFLVKFLQKGELESHNVLLDVVLLQCLCSTLHRVLLHLF</sequence>
<evidence type="ECO:0000313" key="1">
    <source>
        <dbReference type="Ensembl" id="ENSACOP00000016255.1"/>
    </source>
</evidence>
<keyword evidence="2" id="KW-1185">Reference proteome</keyword>
<name>A0A8B9FXT8_9PSIT</name>
<proteinExistence type="predicted"/>
<accession>A0A8B9FXT8</accession>
<dbReference type="Ensembl" id="ENSACOT00000016839.1">
    <property type="protein sequence ID" value="ENSACOP00000016255.1"/>
    <property type="gene ID" value="ENSACOG00000011315.1"/>
</dbReference>
<dbReference type="PANTHER" id="PTHR48424">
    <property type="entry name" value="DYNEIN LIGHT CHAIN-RELATED"/>
    <property type="match status" value="1"/>
</dbReference>
<dbReference type="PANTHER" id="PTHR48424:SF3">
    <property type="entry name" value="DYNEIN LIGHT CHAIN-RELATED"/>
    <property type="match status" value="1"/>
</dbReference>
<dbReference type="Proteomes" id="UP000694522">
    <property type="component" value="Unplaced"/>
</dbReference>
<dbReference type="AlphaFoldDB" id="A0A8B9FXT8"/>
<evidence type="ECO:0000313" key="2">
    <source>
        <dbReference type="Proteomes" id="UP000694522"/>
    </source>
</evidence>
<evidence type="ECO:0008006" key="3">
    <source>
        <dbReference type="Google" id="ProtNLM"/>
    </source>
</evidence>
<organism evidence="1 2">
    <name type="scientific">Amazona collaria</name>
    <name type="common">yellow-billed parrot</name>
    <dbReference type="NCBI Taxonomy" id="241587"/>
    <lineage>
        <taxon>Eukaryota</taxon>
        <taxon>Metazoa</taxon>
        <taxon>Chordata</taxon>
        <taxon>Craniata</taxon>
        <taxon>Vertebrata</taxon>
        <taxon>Euteleostomi</taxon>
        <taxon>Archelosauria</taxon>
        <taxon>Archosauria</taxon>
        <taxon>Dinosauria</taxon>
        <taxon>Saurischia</taxon>
        <taxon>Theropoda</taxon>
        <taxon>Coelurosauria</taxon>
        <taxon>Aves</taxon>
        <taxon>Neognathae</taxon>
        <taxon>Neoaves</taxon>
        <taxon>Telluraves</taxon>
        <taxon>Australaves</taxon>
        <taxon>Psittaciformes</taxon>
        <taxon>Psittacidae</taxon>
        <taxon>Amazona</taxon>
    </lineage>
</organism>